<accession>A0A926ESF3</accession>
<reference evidence="2" key="1">
    <citation type="submission" date="2020-08" db="EMBL/GenBank/DDBJ databases">
        <title>Genome public.</title>
        <authorList>
            <person name="Liu C."/>
            <person name="Sun Q."/>
        </authorList>
    </citation>
    <scope>NUCLEOTIDE SEQUENCE</scope>
    <source>
        <strain evidence="2">BX21</strain>
    </source>
</reference>
<proteinExistence type="predicted"/>
<evidence type="ECO:0000313" key="2">
    <source>
        <dbReference type="EMBL" id="MBC8586806.1"/>
    </source>
</evidence>
<dbReference type="Gene3D" id="3.20.20.80">
    <property type="entry name" value="Glycosidases"/>
    <property type="match status" value="2"/>
</dbReference>
<gene>
    <name evidence="2" type="ORF">H8707_00945</name>
</gene>
<comment type="caution">
    <text evidence="2">The sequence shown here is derived from an EMBL/GenBank/DDBJ whole genome shotgun (WGS) entry which is preliminary data.</text>
</comment>
<sequence>MKKAKFLLIIAILLSLLFGCTSKEDVKDVYIENDIQYAAKINDNKFQIYLNDNWENINIKGVNLEYDTDLSIKDYDRWFEKIHEMNANTIRVYELQSPDFYDALFQYNIKSEKPLYFFQGVSLDKDTLAEIPDVFKLDNIVPFKDEINITIDAINGKAKIPERDGQAFGNYTSNVSRYLLGFILGNEWDPNIVDTANKERSDKGDFEGTYFYTEEGNAFEHFLAEIMDHALSYEMSEYGWMHPISFINWPTTDFLTHLSEPIKEEDMVKINPNNIKTKSKNISYFASYHIYPYYPDFLNLEPKYTLHMDKRGKPNNFAGYLNDLINNHEMPILVSEFGVPTSKVLNHINIHGINKGNLNEEEQGYHIVNMFEDIMTEKCLGGIVYSWNDNWDNWSDALNSEEQFGILSMDRNKIKVDGDIKDWKKNKIEPIYTSDKKEKNPIKNIYMENDERYLYFGIAYNDLKSKPIDTTISIDTIKGQGNFSNPFNLNIISDEAMDFVIKIGNDNDSKILVDSYYDIHYFKYKDSLKDNNPDYEDKNSENYNPIRILVNEGTTAFKTGLKIPFNDIEIGNLIQGIGNPELEKYDSLSDYYINKDKNFAELRIPWGVLGFTDPGKKEIQGDFYTNGLDSRVIIDGINISISAYESDNEESYFTTPLFKYTWESWDTPIKEERLKKSYDIIKEGFSKY</sequence>
<dbReference type="RefSeq" id="WP_262428270.1">
    <property type="nucleotide sequence ID" value="NZ_JACRTG010000003.1"/>
</dbReference>
<evidence type="ECO:0000256" key="1">
    <source>
        <dbReference type="SAM" id="SignalP"/>
    </source>
</evidence>
<dbReference type="SUPFAM" id="SSF51445">
    <property type="entry name" value="(Trans)glycosidases"/>
    <property type="match status" value="1"/>
</dbReference>
<dbReference type="Proteomes" id="UP000601171">
    <property type="component" value="Unassembled WGS sequence"/>
</dbReference>
<name>A0A926ESF3_9FIRM</name>
<dbReference type="InterPro" id="IPR017853">
    <property type="entry name" value="GH"/>
</dbReference>
<organism evidence="2 3">
    <name type="scientific">Paratissierella segnis</name>
    <dbReference type="NCBI Taxonomy" id="2763679"/>
    <lineage>
        <taxon>Bacteria</taxon>
        <taxon>Bacillati</taxon>
        <taxon>Bacillota</taxon>
        <taxon>Tissierellia</taxon>
        <taxon>Tissierellales</taxon>
        <taxon>Tissierellaceae</taxon>
        <taxon>Paratissierella</taxon>
    </lineage>
</organism>
<feature type="signal peptide" evidence="1">
    <location>
        <begin position="1"/>
        <end position="23"/>
    </location>
</feature>
<keyword evidence="1" id="KW-0732">Signal</keyword>
<dbReference type="AlphaFoldDB" id="A0A926ESF3"/>
<keyword evidence="3" id="KW-1185">Reference proteome</keyword>
<feature type="chain" id="PRO_5038810327" evidence="1">
    <location>
        <begin position="24"/>
        <end position="688"/>
    </location>
</feature>
<protein>
    <submittedName>
        <fullName evidence="2">Uncharacterized protein</fullName>
    </submittedName>
</protein>
<dbReference type="EMBL" id="JACRTG010000003">
    <property type="protein sequence ID" value="MBC8586806.1"/>
    <property type="molecule type" value="Genomic_DNA"/>
</dbReference>
<evidence type="ECO:0000313" key="3">
    <source>
        <dbReference type="Proteomes" id="UP000601171"/>
    </source>
</evidence>
<dbReference type="PROSITE" id="PS51257">
    <property type="entry name" value="PROKAR_LIPOPROTEIN"/>
    <property type="match status" value="1"/>
</dbReference>